<evidence type="ECO:0000313" key="3">
    <source>
        <dbReference type="EMBL" id="KIM34167.1"/>
    </source>
</evidence>
<evidence type="ECO:0000256" key="1">
    <source>
        <dbReference type="SAM" id="Coils"/>
    </source>
</evidence>
<feature type="compositionally biased region" description="Polar residues" evidence="2">
    <location>
        <begin position="114"/>
        <end position="124"/>
    </location>
</feature>
<feature type="region of interest" description="Disordered" evidence="2">
    <location>
        <begin position="305"/>
        <end position="375"/>
    </location>
</feature>
<feature type="coiled-coil region" evidence="1">
    <location>
        <begin position="466"/>
        <end position="577"/>
    </location>
</feature>
<reference evidence="3 4" key="1">
    <citation type="submission" date="2014-04" db="EMBL/GenBank/DDBJ databases">
        <authorList>
            <consortium name="DOE Joint Genome Institute"/>
            <person name="Kuo A."/>
            <person name="Zuccaro A."/>
            <person name="Kohler A."/>
            <person name="Nagy L.G."/>
            <person name="Floudas D."/>
            <person name="Copeland A."/>
            <person name="Barry K.W."/>
            <person name="Cichocki N."/>
            <person name="Veneault-Fourrey C."/>
            <person name="LaButti K."/>
            <person name="Lindquist E.A."/>
            <person name="Lipzen A."/>
            <person name="Lundell T."/>
            <person name="Morin E."/>
            <person name="Murat C."/>
            <person name="Sun H."/>
            <person name="Tunlid A."/>
            <person name="Henrissat B."/>
            <person name="Grigoriev I.V."/>
            <person name="Hibbett D.S."/>
            <person name="Martin F."/>
            <person name="Nordberg H.P."/>
            <person name="Cantor M.N."/>
            <person name="Hua S.X."/>
        </authorList>
    </citation>
    <scope>NUCLEOTIDE SEQUENCE [LARGE SCALE GENOMIC DNA]</scope>
    <source>
        <strain evidence="3 4">MAFF 305830</strain>
    </source>
</reference>
<feature type="compositionally biased region" description="Low complexity" evidence="2">
    <location>
        <begin position="92"/>
        <end position="108"/>
    </location>
</feature>
<feature type="compositionally biased region" description="Basic and acidic residues" evidence="2">
    <location>
        <begin position="257"/>
        <end position="266"/>
    </location>
</feature>
<dbReference type="Proteomes" id="UP000054097">
    <property type="component" value="Unassembled WGS sequence"/>
</dbReference>
<gene>
    <name evidence="3" type="ORF">M408DRAFT_91568</name>
</gene>
<dbReference type="EMBL" id="KN824277">
    <property type="protein sequence ID" value="KIM34167.1"/>
    <property type="molecule type" value="Genomic_DNA"/>
</dbReference>
<name>A0A0C2XZ87_SERVB</name>
<feature type="region of interest" description="Disordered" evidence="2">
    <location>
        <begin position="1"/>
        <end position="232"/>
    </location>
</feature>
<sequence>MSTSATERSRISKKPGIPRPSGVRHSLGQLSVSKAIADVLGNKENSKEARRNPPVVTTATKLVTIKDAKEPPTGENSKRKSPVLATSSSKVTQPTPTTESSTPSPTSTRKAPSLTAQNAPTTTAIKPRESLATSLPKYRPKPSLVPPRQATLTRKRRNSLVEATEDESPVRDTSKKIAERPISPLPRRSRVQSNVSTSSRIFDPKITLTTPQKSPVGLRTPVKTKGGTASTPASLRIRTLSTASSRLSIKLDSPTTRTEKRPRLTSESRVTNSLLASTSTIGADMSSDSIDIAEMSALLAVSPNISPAKSVGPSSVRRITVRRPPIPSSGPTTPSRKSGISIGPPKPNPAYLSPPAPKATASLRRPLPRGPGAAERGSILSWADFSNKKYREEDLNLIAEIVPLKGVITPGSDDFHPRERVDSGWGLETPHVFPGVSSGPSIGQIMFPSVQPPKQEQAPDGNAVSAKLLHVQLSAAEREVAELQAKVRAYEAQIAAAGGTPMVTVVPDTEAANELALRTLQNAELEAKAAFLEESLHAVRQIVSEKDTELEHSMLEASRLEEQYEREKQAKADSLQMAQKLVEDSALEAKRQVAEATQKESRRWRRKFDVLAGIEGASHEWKTVQSSALTDLDTVRRMQATLRVLMAGVEAVKLNATDI</sequence>
<keyword evidence="4" id="KW-1185">Reference proteome</keyword>
<organism evidence="3 4">
    <name type="scientific">Serendipita vermifera MAFF 305830</name>
    <dbReference type="NCBI Taxonomy" id="933852"/>
    <lineage>
        <taxon>Eukaryota</taxon>
        <taxon>Fungi</taxon>
        <taxon>Dikarya</taxon>
        <taxon>Basidiomycota</taxon>
        <taxon>Agaricomycotina</taxon>
        <taxon>Agaricomycetes</taxon>
        <taxon>Sebacinales</taxon>
        <taxon>Serendipitaceae</taxon>
        <taxon>Serendipita</taxon>
    </lineage>
</organism>
<dbReference type="AlphaFoldDB" id="A0A0C2XZ87"/>
<feature type="compositionally biased region" description="Basic and acidic residues" evidence="2">
    <location>
        <begin position="168"/>
        <end position="179"/>
    </location>
</feature>
<feature type="compositionally biased region" description="Basic and acidic residues" evidence="2">
    <location>
        <begin position="64"/>
        <end position="78"/>
    </location>
</feature>
<dbReference type="STRING" id="933852.A0A0C2XZ87"/>
<protein>
    <submittedName>
        <fullName evidence="3">Uncharacterized protein</fullName>
    </submittedName>
</protein>
<proteinExistence type="predicted"/>
<feature type="compositionally biased region" description="Pro residues" evidence="2">
    <location>
        <begin position="344"/>
        <end position="357"/>
    </location>
</feature>
<dbReference type="OrthoDB" id="3203770at2759"/>
<keyword evidence="1" id="KW-0175">Coiled coil</keyword>
<reference evidence="4" key="2">
    <citation type="submission" date="2015-01" db="EMBL/GenBank/DDBJ databases">
        <title>Evolutionary Origins and Diversification of the Mycorrhizal Mutualists.</title>
        <authorList>
            <consortium name="DOE Joint Genome Institute"/>
            <consortium name="Mycorrhizal Genomics Consortium"/>
            <person name="Kohler A."/>
            <person name="Kuo A."/>
            <person name="Nagy L.G."/>
            <person name="Floudas D."/>
            <person name="Copeland A."/>
            <person name="Barry K.W."/>
            <person name="Cichocki N."/>
            <person name="Veneault-Fourrey C."/>
            <person name="LaButti K."/>
            <person name="Lindquist E.A."/>
            <person name="Lipzen A."/>
            <person name="Lundell T."/>
            <person name="Morin E."/>
            <person name="Murat C."/>
            <person name="Riley R."/>
            <person name="Ohm R."/>
            <person name="Sun H."/>
            <person name="Tunlid A."/>
            <person name="Henrissat B."/>
            <person name="Grigoriev I.V."/>
            <person name="Hibbett D.S."/>
            <person name="Martin F."/>
        </authorList>
    </citation>
    <scope>NUCLEOTIDE SEQUENCE [LARGE SCALE GENOMIC DNA]</scope>
    <source>
        <strain evidence="4">MAFF 305830</strain>
    </source>
</reference>
<dbReference type="HOGENOM" id="CLU_391332_0_0_1"/>
<evidence type="ECO:0000313" key="4">
    <source>
        <dbReference type="Proteomes" id="UP000054097"/>
    </source>
</evidence>
<feature type="compositionally biased region" description="Polar residues" evidence="2">
    <location>
        <begin position="191"/>
        <end position="200"/>
    </location>
</feature>
<feature type="region of interest" description="Disordered" evidence="2">
    <location>
        <begin position="251"/>
        <end position="270"/>
    </location>
</feature>
<evidence type="ECO:0000256" key="2">
    <source>
        <dbReference type="SAM" id="MobiDB-lite"/>
    </source>
</evidence>
<accession>A0A0C2XZ87</accession>